<gene>
    <name evidence="1" type="ORF">DD235_09520</name>
</gene>
<accession>A0A2V1JXY2</accession>
<sequence length="84" mass="9347">MQFIAMALVVVATVYPSFYSFGFSLGSSLVFLFLPRRYGGIFDLVNERFKFLIIGLKEPTGITDIRTEAILGDGKTHQVAPFLP</sequence>
<comment type="caution">
    <text evidence="1">The sequence shown here is derived from an EMBL/GenBank/DDBJ whole genome shotgun (WGS) entry which is preliminary data.</text>
</comment>
<dbReference type="AlphaFoldDB" id="A0A2V1JXY2"/>
<organism evidence="1 2">
    <name type="scientific">Corticimicrobacter populi</name>
    <dbReference type="NCBI Taxonomy" id="2175229"/>
    <lineage>
        <taxon>Bacteria</taxon>
        <taxon>Pseudomonadati</taxon>
        <taxon>Pseudomonadota</taxon>
        <taxon>Betaproteobacteria</taxon>
        <taxon>Burkholderiales</taxon>
        <taxon>Alcaligenaceae</taxon>
        <taxon>Corticimicrobacter</taxon>
    </lineage>
</organism>
<keyword evidence="2" id="KW-1185">Reference proteome</keyword>
<evidence type="ECO:0000313" key="1">
    <source>
        <dbReference type="EMBL" id="PWF23217.1"/>
    </source>
</evidence>
<protein>
    <submittedName>
        <fullName evidence="1">Uncharacterized protein</fullName>
    </submittedName>
</protein>
<reference evidence="2" key="1">
    <citation type="submission" date="2018-05" db="EMBL/GenBank/DDBJ databases">
        <authorList>
            <person name="Li Y."/>
        </authorList>
    </citation>
    <scope>NUCLEOTIDE SEQUENCE [LARGE SCALE GENOMIC DNA]</scope>
    <source>
        <strain evidence="2">3d-2-2</strain>
    </source>
</reference>
<dbReference type="Proteomes" id="UP000245212">
    <property type="component" value="Unassembled WGS sequence"/>
</dbReference>
<name>A0A2V1JXY2_9BURK</name>
<evidence type="ECO:0000313" key="2">
    <source>
        <dbReference type="Proteomes" id="UP000245212"/>
    </source>
</evidence>
<proteinExistence type="predicted"/>
<dbReference type="EMBL" id="QETA01000003">
    <property type="protein sequence ID" value="PWF23217.1"/>
    <property type="molecule type" value="Genomic_DNA"/>
</dbReference>